<dbReference type="Pfam" id="PF02793">
    <property type="entry name" value="HRM"/>
    <property type="match status" value="1"/>
</dbReference>
<evidence type="ECO:0000313" key="4">
    <source>
        <dbReference type="Proteomes" id="UP000265080"/>
    </source>
</evidence>
<feature type="domain" description="G-protein coupled receptors family 2 profile 1" evidence="2">
    <location>
        <begin position="36"/>
        <end position="95"/>
    </location>
</feature>
<dbReference type="InterPro" id="IPR001879">
    <property type="entry name" value="GPCR_2_extracellular_dom"/>
</dbReference>
<dbReference type="OMA" id="CLSSGVY"/>
<name>A0A3P8SL23_AMPPE</name>
<evidence type="ECO:0000259" key="2">
    <source>
        <dbReference type="PROSITE" id="PS50227"/>
    </source>
</evidence>
<sequence length="95" mass="10675">GDAIYRNSSTSILKYFDLRRADLVFFFVCLSTCLSSGVYCDLSVDGIGTCWPRSAAGELISRPCPEQFNGIHYNTTSTYHRGPHLSRCSFSARYF</sequence>
<keyword evidence="4" id="KW-1185">Reference proteome</keyword>
<protein>
    <recommendedName>
        <fullName evidence="2">G-protein coupled receptors family 2 profile 1 domain-containing protein</fullName>
    </recommendedName>
</protein>
<keyword evidence="1" id="KW-0732">Signal</keyword>
<proteinExistence type="predicted"/>
<dbReference type="InterPro" id="IPR036445">
    <property type="entry name" value="GPCR_2_extracell_dom_sf"/>
</dbReference>
<evidence type="ECO:0000256" key="1">
    <source>
        <dbReference type="ARBA" id="ARBA00022729"/>
    </source>
</evidence>
<evidence type="ECO:0000313" key="3">
    <source>
        <dbReference type="Ensembl" id="ENSAPEP00000012780.1"/>
    </source>
</evidence>
<dbReference type="InterPro" id="IPR017983">
    <property type="entry name" value="GPCR_2_secretin-like_CS"/>
</dbReference>
<organism evidence="3 4">
    <name type="scientific">Amphiprion percula</name>
    <name type="common">Orange clownfish</name>
    <name type="synonym">Lutjanus percula</name>
    <dbReference type="NCBI Taxonomy" id="161767"/>
    <lineage>
        <taxon>Eukaryota</taxon>
        <taxon>Metazoa</taxon>
        <taxon>Chordata</taxon>
        <taxon>Craniata</taxon>
        <taxon>Vertebrata</taxon>
        <taxon>Euteleostomi</taxon>
        <taxon>Actinopterygii</taxon>
        <taxon>Neopterygii</taxon>
        <taxon>Teleostei</taxon>
        <taxon>Neoteleostei</taxon>
        <taxon>Acanthomorphata</taxon>
        <taxon>Ovalentaria</taxon>
        <taxon>Pomacentridae</taxon>
        <taxon>Amphiprion</taxon>
    </lineage>
</organism>
<dbReference type="PROSITE" id="PS00649">
    <property type="entry name" value="G_PROTEIN_RECEP_F2_1"/>
    <property type="match status" value="1"/>
</dbReference>
<dbReference type="PRINTS" id="PR01279">
    <property type="entry name" value="CRFRECEPTOR"/>
</dbReference>
<dbReference type="GO" id="GO:0016020">
    <property type="term" value="C:membrane"/>
    <property type="evidence" value="ECO:0007669"/>
    <property type="project" value="InterPro"/>
</dbReference>
<reference evidence="3" key="3">
    <citation type="submission" date="2025-09" db="UniProtKB">
        <authorList>
            <consortium name="Ensembl"/>
        </authorList>
    </citation>
    <scope>IDENTIFICATION</scope>
</reference>
<dbReference type="Gene3D" id="4.10.1240.10">
    <property type="entry name" value="GPCR, family 2, extracellular hormone receptor domain"/>
    <property type="match status" value="1"/>
</dbReference>
<dbReference type="AlphaFoldDB" id="A0A3P8SL23"/>
<accession>A0A3P8SL23</accession>
<reference evidence="3" key="2">
    <citation type="submission" date="2025-08" db="UniProtKB">
        <authorList>
            <consortium name="Ensembl"/>
        </authorList>
    </citation>
    <scope>IDENTIFICATION</scope>
</reference>
<dbReference type="SUPFAM" id="SSF111418">
    <property type="entry name" value="Hormone receptor domain"/>
    <property type="match status" value="1"/>
</dbReference>
<dbReference type="Ensembl" id="ENSAPET00000013120.1">
    <property type="protein sequence ID" value="ENSAPEP00000012780.1"/>
    <property type="gene ID" value="ENSAPEG00000009105.1"/>
</dbReference>
<dbReference type="PROSITE" id="PS50227">
    <property type="entry name" value="G_PROTEIN_RECEP_F2_3"/>
    <property type="match status" value="1"/>
</dbReference>
<dbReference type="STRING" id="161767.ENSAPEP00000012780"/>
<dbReference type="GO" id="GO:0004930">
    <property type="term" value="F:G protein-coupled receptor activity"/>
    <property type="evidence" value="ECO:0007669"/>
    <property type="project" value="InterPro"/>
</dbReference>
<dbReference type="Proteomes" id="UP000265080">
    <property type="component" value="Chromosome 14"/>
</dbReference>
<dbReference type="InterPro" id="IPR003051">
    <property type="entry name" value="GPCR_2_CRF_rcpt"/>
</dbReference>
<dbReference type="GeneTree" id="ENSGT00940000174427"/>
<reference evidence="3 4" key="1">
    <citation type="submission" date="2018-03" db="EMBL/GenBank/DDBJ databases">
        <title>Finding Nemo's genes: A chromosome-scale reference assembly of the genome of the orange clownfish Amphiprion percula.</title>
        <authorList>
            <person name="Lehmann R."/>
        </authorList>
    </citation>
    <scope>NUCLEOTIDE SEQUENCE</scope>
</reference>